<accession>A0AAD2D9F8</accession>
<evidence type="ECO:0000313" key="2">
    <source>
        <dbReference type="Proteomes" id="UP001295684"/>
    </source>
</evidence>
<dbReference type="EMBL" id="CAMPGE010028400">
    <property type="protein sequence ID" value="CAI2385927.1"/>
    <property type="molecule type" value="Genomic_DNA"/>
</dbReference>
<proteinExistence type="predicted"/>
<comment type="caution">
    <text evidence="1">The sequence shown here is derived from an EMBL/GenBank/DDBJ whole genome shotgun (WGS) entry which is preliminary data.</text>
</comment>
<gene>
    <name evidence="1" type="ORF">ECRASSUSDP1_LOCUS27523</name>
</gene>
<dbReference type="AlphaFoldDB" id="A0AAD2D9F8"/>
<reference evidence="1" key="1">
    <citation type="submission" date="2023-07" db="EMBL/GenBank/DDBJ databases">
        <authorList>
            <consortium name="AG Swart"/>
            <person name="Singh M."/>
            <person name="Singh A."/>
            <person name="Seah K."/>
            <person name="Emmerich C."/>
        </authorList>
    </citation>
    <scope>NUCLEOTIDE SEQUENCE</scope>
    <source>
        <strain evidence="1">DP1</strain>
    </source>
</reference>
<keyword evidence="2" id="KW-1185">Reference proteome</keyword>
<evidence type="ECO:0000313" key="1">
    <source>
        <dbReference type="EMBL" id="CAI2385927.1"/>
    </source>
</evidence>
<organism evidence="1 2">
    <name type="scientific">Euplotes crassus</name>
    <dbReference type="NCBI Taxonomy" id="5936"/>
    <lineage>
        <taxon>Eukaryota</taxon>
        <taxon>Sar</taxon>
        <taxon>Alveolata</taxon>
        <taxon>Ciliophora</taxon>
        <taxon>Intramacronucleata</taxon>
        <taxon>Spirotrichea</taxon>
        <taxon>Hypotrichia</taxon>
        <taxon>Euplotida</taxon>
        <taxon>Euplotidae</taxon>
        <taxon>Moneuplotes</taxon>
    </lineage>
</organism>
<dbReference type="Proteomes" id="UP001295684">
    <property type="component" value="Unassembled WGS sequence"/>
</dbReference>
<sequence>MKHEILSLKQYSREVKTLPHYILNEEEYNSSREYKSAEISNTSITGISKYSLRVSLGNSYYYSHQNMWA</sequence>
<protein>
    <submittedName>
        <fullName evidence="1">Uncharacterized protein</fullName>
    </submittedName>
</protein>
<name>A0AAD2D9F8_EUPCR</name>